<reference evidence="2 3" key="1">
    <citation type="submission" date="2019-07" db="EMBL/GenBank/DDBJ databases">
        <title>Whole genome shotgun sequence of Myxococcus virescens NBRC 100334.</title>
        <authorList>
            <person name="Hosoyama A."/>
            <person name="Uohara A."/>
            <person name="Ohji S."/>
            <person name="Ichikawa N."/>
        </authorList>
    </citation>
    <scope>NUCLEOTIDE SEQUENCE [LARGE SCALE GENOMIC DNA]</scope>
    <source>
        <strain evidence="2 3">NBRC 100334</strain>
    </source>
</reference>
<gene>
    <name evidence="2" type="ORF">MVI01_06960</name>
</gene>
<comment type="caution">
    <text evidence="2">The sequence shown here is derived from an EMBL/GenBank/DDBJ whole genome shotgun (WGS) entry which is preliminary data.</text>
</comment>
<dbReference type="AlphaFoldDB" id="A0A511H5W9"/>
<evidence type="ECO:0000313" key="3">
    <source>
        <dbReference type="Proteomes" id="UP000321224"/>
    </source>
</evidence>
<dbReference type="EMBL" id="BJVY01000002">
    <property type="protein sequence ID" value="GEL68912.1"/>
    <property type="molecule type" value="Genomic_DNA"/>
</dbReference>
<evidence type="ECO:0000313" key="2">
    <source>
        <dbReference type="EMBL" id="GEL68912.1"/>
    </source>
</evidence>
<protein>
    <submittedName>
        <fullName evidence="2">Uncharacterized protein</fullName>
    </submittedName>
</protein>
<accession>A0A511H5W9</accession>
<feature type="region of interest" description="Disordered" evidence="1">
    <location>
        <begin position="35"/>
        <end position="70"/>
    </location>
</feature>
<proteinExistence type="predicted"/>
<organism evidence="2 3">
    <name type="scientific">Myxococcus virescens</name>
    <dbReference type="NCBI Taxonomy" id="83456"/>
    <lineage>
        <taxon>Bacteria</taxon>
        <taxon>Pseudomonadati</taxon>
        <taxon>Myxococcota</taxon>
        <taxon>Myxococcia</taxon>
        <taxon>Myxococcales</taxon>
        <taxon>Cystobacterineae</taxon>
        <taxon>Myxococcaceae</taxon>
        <taxon>Myxococcus</taxon>
    </lineage>
</organism>
<sequence>MGLHHGQYTSTREKPCWHSGATTFEVVSPATRLTPVCSSGAPPRGAPERRLIRKHPVNETSSSEHVSNRAMDVTPFRRMTHLATQPGIPVILMPRHGDDTQAMRLPRADSWVTVQNRVRLG</sequence>
<evidence type="ECO:0000256" key="1">
    <source>
        <dbReference type="SAM" id="MobiDB-lite"/>
    </source>
</evidence>
<name>A0A511H5W9_9BACT</name>
<dbReference type="Proteomes" id="UP000321224">
    <property type="component" value="Unassembled WGS sequence"/>
</dbReference>